<evidence type="ECO:0000256" key="1">
    <source>
        <dbReference type="SAM" id="MobiDB-lite"/>
    </source>
</evidence>
<dbReference type="AlphaFoldDB" id="A0A1I8AAK3"/>
<name>A0A1I8AAK3_9BILA</name>
<evidence type="ECO:0000313" key="2">
    <source>
        <dbReference type="Proteomes" id="UP000095287"/>
    </source>
</evidence>
<reference evidence="3" key="1">
    <citation type="submission" date="2016-11" db="UniProtKB">
        <authorList>
            <consortium name="WormBaseParasite"/>
        </authorList>
    </citation>
    <scope>IDENTIFICATION</scope>
</reference>
<keyword evidence="2" id="KW-1185">Reference proteome</keyword>
<sequence length="176" mass="18528">MGAFFVQQFGEALTLLGGKVDGAARRLGTALAHDQRQHAEAAQQQDARAEPQQPGPAARLPASASLAGLVEQALVQRRQLLAPHGLVDHADELVPDDALGVDDEGLRRAVHTQVQAEGAVLVTDADLVGVVELGQPLDRSRVLVLVVDPVDHHALLGQLVQHRVLDLARGAPGGPH</sequence>
<dbReference type="Proteomes" id="UP000095287">
    <property type="component" value="Unplaced"/>
</dbReference>
<organism evidence="2 3">
    <name type="scientific">Steinernema glaseri</name>
    <dbReference type="NCBI Taxonomy" id="37863"/>
    <lineage>
        <taxon>Eukaryota</taxon>
        <taxon>Metazoa</taxon>
        <taxon>Ecdysozoa</taxon>
        <taxon>Nematoda</taxon>
        <taxon>Chromadorea</taxon>
        <taxon>Rhabditida</taxon>
        <taxon>Tylenchina</taxon>
        <taxon>Panagrolaimomorpha</taxon>
        <taxon>Strongyloidoidea</taxon>
        <taxon>Steinernematidae</taxon>
        <taxon>Steinernema</taxon>
    </lineage>
</organism>
<protein>
    <submittedName>
        <fullName evidence="3">CBS domain-containing protein</fullName>
    </submittedName>
</protein>
<accession>A0A1I8AAK3</accession>
<evidence type="ECO:0000313" key="3">
    <source>
        <dbReference type="WBParaSite" id="L893_g3495.t1"/>
    </source>
</evidence>
<proteinExistence type="predicted"/>
<dbReference type="WBParaSite" id="L893_g3495.t1">
    <property type="protein sequence ID" value="L893_g3495.t1"/>
    <property type="gene ID" value="L893_g3495"/>
</dbReference>
<feature type="region of interest" description="Disordered" evidence="1">
    <location>
        <begin position="40"/>
        <end position="59"/>
    </location>
</feature>